<keyword evidence="1" id="KW-0812">Transmembrane</keyword>
<dbReference type="InterPro" id="IPR014509">
    <property type="entry name" value="YjdF-like"/>
</dbReference>
<name>A0A5C8I363_9MICO</name>
<comment type="caution">
    <text evidence="2">The sequence shown here is derived from an EMBL/GenBank/DDBJ whole genome shotgun (WGS) entry which is preliminary data.</text>
</comment>
<feature type="transmembrane region" description="Helical" evidence="1">
    <location>
        <begin position="165"/>
        <end position="183"/>
    </location>
</feature>
<feature type="transmembrane region" description="Helical" evidence="1">
    <location>
        <begin position="20"/>
        <end position="49"/>
    </location>
</feature>
<dbReference type="AlphaFoldDB" id="A0A5C8I363"/>
<reference evidence="2 3" key="1">
    <citation type="submission" date="2019-08" db="EMBL/GenBank/DDBJ databases">
        <authorList>
            <person name="Dong K."/>
        </authorList>
    </citation>
    <scope>NUCLEOTIDE SEQUENCE [LARGE SCALE GENOMIC DNA]</scope>
    <source>
        <strain evidence="2 3">JCM14558</strain>
    </source>
</reference>
<evidence type="ECO:0000313" key="3">
    <source>
        <dbReference type="Proteomes" id="UP000321034"/>
    </source>
</evidence>
<protein>
    <recommendedName>
        <fullName evidence="4">DUF2238 domain-containing protein</fullName>
    </recommendedName>
</protein>
<evidence type="ECO:0000313" key="2">
    <source>
        <dbReference type="EMBL" id="TXK12769.1"/>
    </source>
</evidence>
<gene>
    <name evidence="2" type="ORF">FVP77_04740</name>
</gene>
<sequence>MIENFLRPPRTIGDYAADAVRVIGALSVIVAAIWFTATDAGIVALTLPALVAPRFLGLRPAFDLLTSVTILVAAWSNVFDLYTRIAWWDIVIHLVCTGVLAALVYVLCASAGIVAAPGTPGFTGRAAVVLATAFGLALSAVWEMIEWLGKTFVTDEIFVTYGDTIGDMAVGGVGALLAGFLLARARPTRS</sequence>
<accession>A0A5C8I363</accession>
<dbReference type="EMBL" id="VRSV01000001">
    <property type="protein sequence ID" value="TXK12769.1"/>
    <property type="molecule type" value="Genomic_DNA"/>
</dbReference>
<evidence type="ECO:0000256" key="1">
    <source>
        <dbReference type="SAM" id="Phobius"/>
    </source>
</evidence>
<dbReference type="OrthoDB" id="3790530at2"/>
<evidence type="ECO:0008006" key="4">
    <source>
        <dbReference type="Google" id="ProtNLM"/>
    </source>
</evidence>
<keyword evidence="1" id="KW-1133">Transmembrane helix</keyword>
<feature type="transmembrane region" description="Helical" evidence="1">
    <location>
        <begin position="126"/>
        <end position="145"/>
    </location>
</feature>
<keyword evidence="3" id="KW-1185">Reference proteome</keyword>
<feature type="transmembrane region" description="Helical" evidence="1">
    <location>
        <begin position="90"/>
        <end position="114"/>
    </location>
</feature>
<dbReference type="Pfam" id="PF09997">
    <property type="entry name" value="DUF2238"/>
    <property type="match status" value="1"/>
</dbReference>
<proteinExistence type="predicted"/>
<organism evidence="2 3">
    <name type="scientific">Microbacterium hatanonis</name>
    <dbReference type="NCBI Taxonomy" id="404366"/>
    <lineage>
        <taxon>Bacteria</taxon>
        <taxon>Bacillati</taxon>
        <taxon>Actinomycetota</taxon>
        <taxon>Actinomycetes</taxon>
        <taxon>Micrococcales</taxon>
        <taxon>Microbacteriaceae</taxon>
        <taxon>Microbacterium</taxon>
    </lineage>
</organism>
<keyword evidence="1" id="KW-0472">Membrane</keyword>
<dbReference type="Proteomes" id="UP000321034">
    <property type="component" value="Unassembled WGS sequence"/>
</dbReference>
<dbReference type="RefSeq" id="WP_147893476.1">
    <property type="nucleotide sequence ID" value="NZ_BAAANR010000001.1"/>
</dbReference>